<protein>
    <recommendedName>
        <fullName evidence="9">Ima1 N-terminal domain-containing protein</fullName>
    </recommendedName>
</protein>
<dbReference type="VEuPathDB" id="VectorBase:PPAPM1_011556"/>
<evidence type="ECO:0000256" key="7">
    <source>
        <dbReference type="SAM" id="MobiDB-lite"/>
    </source>
</evidence>
<evidence type="ECO:0000256" key="8">
    <source>
        <dbReference type="SAM" id="Phobius"/>
    </source>
</evidence>
<accession>A0A1B0DH27</accession>
<dbReference type="InterPro" id="IPR040041">
    <property type="entry name" value="TMEM201"/>
</dbReference>
<feature type="transmembrane region" description="Helical" evidence="8">
    <location>
        <begin position="130"/>
        <end position="149"/>
    </location>
</feature>
<reference evidence="10" key="1">
    <citation type="submission" date="2022-08" db="UniProtKB">
        <authorList>
            <consortium name="EnsemblMetazoa"/>
        </authorList>
    </citation>
    <scope>IDENTIFICATION</scope>
    <source>
        <strain evidence="10">Israel</strain>
    </source>
</reference>
<comment type="subcellular location">
    <subcellularLocation>
        <location evidence="1">Nucleus inner membrane</location>
        <topology evidence="1">Multi-pass membrane protein</topology>
    </subcellularLocation>
</comment>
<proteinExistence type="inferred from homology"/>
<keyword evidence="3 8" id="KW-0812">Transmembrane</keyword>
<feature type="compositionally biased region" description="Low complexity" evidence="7">
    <location>
        <begin position="551"/>
        <end position="562"/>
    </location>
</feature>
<dbReference type="InterPro" id="IPR018617">
    <property type="entry name" value="Ima1_N"/>
</dbReference>
<sequence length="636" mass="72461">DGDYNQDIPAQYCAKLNKTPKRKNKNSPESSFLSATAGSPSSNGLCNSCNRNQELKVQQLALFTPKSEKTYFEEVEAFRKHLDEAYFLCKDCESVVKRQLTKVKRRILGLLNKPLTPMSKKLIASTPTKVTRCSIAGYITLALAILNVLKTYQRSSRLQAYIITKQSDLWINYTKSIINYTTVIFEFVIIIANNIKSRFWISAMNIWATVATYSSSLNPLNINSEFSHILTEDFIIQFLGIAISLWILYQSDIRNQNKSVVMLLTWSANFLHGFLDEDTVLTDVLFIILSAATLASSLCHLNGDSKSFRNDLNKSFHRIYTDFSDSDDLEDSDSIEIDRKIGLSPVKTKYPIQNFMSTRVQLNSSPKDKNYESMDDTFYTIRSSSAKNNTEDYRGSRNSLYYSPENPRSIQGPHKFGECTLKPAESFENLSLFNESLRSFGDRNQHMILNCANNFKNEEVYSGIKKLRLNDSNNTESSNRSPVHLMRKSNRHLQQSDFTLSYAKRLPHHLVTHKSWVAGGFWSGSPQMMSYNSNHIINHINLKENFHPIESRSSSQSSGFESRPNSAHDNTKTHNSRESSISDDDEISSAFFDEQFSVKNHKNNAVPLINQPLPIFPINSNTTKSVIQPSRFIKNK</sequence>
<evidence type="ECO:0000259" key="9">
    <source>
        <dbReference type="Pfam" id="PF09779"/>
    </source>
</evidence>
<keyword evidence="11" id="KW-1185">Reference proteome</keyword>
<feature type="domain" description="Ima1 N-terminal" evidence="9">
    <location>
        <begin position="1"/>
        <end position="96"/>
    </location>
</feature>
<evidence type="ECO:0000313" key="10">
    <source>
        <dbReference type="EnsemblMetazoa" id="PPAI007461-PA"/>
    </source>
</evidence>
<evidence type="ECO:0000256" key="2">
    <source>
        <dbReference type="ARBA" id="ARBA00007600"/>
    </source>
</evidence>
<name>A0A1B0DH27_PHLPP</name>
<evidence type="ECO:0000313" key="11">
    <source>
        <dbReference type="Proteomes" id="UP000092462"/>
    </source>
</evidence>
<keyword evidence="4 8" id="KW-1133">Transmembrane helix</keyword>
<evidence type="ECO:0000256" key="3">
    <source>
        <dbReference type="ARBA" id="ARBA00022692"/>
    </source>
</evidence>
<dbReference type="PANTHER" id="PTHR28646:SF1">
    <property type="entry name" value="TRANSMEMBRANE PROTEIN 201"/>
    <property type="match status" value="1"/>
</dbReference>
<dbReference type="GO" id="GO:0005521">
    <property type="term" value="F:lamin binding"/>
    <property type="evidence" value="ECO:0007669"/>
    <property type="project" value="TreeGrafter"/>
</dbReference>
<dbReference type="VEuPathDB" id="VectorBase:PPAI007461"/>
<dbReference type="Pfam" id="PF09779">
    <property type="entry name" value="Ima1_N"/>
    <property type="match status" value="1"/>
</dbReference>
<dbReference type="GO" id="GO:0005637">
    <property type="term" value="C:nuclear inner membrane"/>
    <property type="evidence" value="ECO:0007669"/>
    <property type="project" value="UniProtKB-SubCell"/>
</dbReference>
<evidence type="ECO:0000256" key="5">
    <source>
        <dbReference type="ARBA" id="ARBA00023136"/>
    </source>
</evidence>
<organism evidence="10 11">
    <name type="scientific">Phlebotomus papatasi</name>
    <name type="common">Sandfly</name>
    <dbReference type="NCBI Taxonomy" id="29031"/>
    <lineage>
        <taxon>Eukaryota</taxon>
        <taxon>Metazoa</taxon>
        <taxon>Ecdysozoa</taxon>
        <taxon>Arthropoda</taxon>
        <taxon>Hexapoda</taxon>
        <taxon>Insecta</taxon>
        <taxon>Pterygota</taxon>
        <taxon>Neoptera</taxon>
        <taxon>Endopterygota</taxon>
        <taxon>Diptera</taxon>
        <taxon>Nematocera</taxon>
        <taxon>Psychodoidea</taxon>
        <taxon>Psychodidae</taxon>
        <taxon>Phlebotomus</taxon>
        <taxon>Phlebotomus</taxon>
    </lineage>
</organism>
<evidence type="ECO:0000256" key="6">
    <source>
        <dbReference type="ARBA" id="ARBA00023242"/>
    </source>
</evidence>
<feature type="region of interest" description="Disordered" evidence="7">
    <location>
        <begin position="15"/>
        <end position="42"/>
    </location>
</feature>
<dbReference type="EnsemblMetazoa" id="PPAI007461-RA">
    <property type="protein sequence ID" value="PPAI007461-PA"/>
    <property type="gene ID" value="PPAI007461"/>
</dbReference>
<dbReference type="PANTHER" id="PTHR28646">
    <property type="entry name" value="TRANSMEMBRANE PROTEIN 201"/>
    <property type="match status" value="1"/>
</dbReference>
<evidence type="ECO:0000256" key="4">
    <source>
        <dbReference type="ARBA" id="ARBA00022989"/>
    </source>
</evidence>
<dbReference type="EMBL" id="AJVK01015316">
    <property type="status" value="NOT_ANNOTATED_CDS"/>
    <property type="molecule type" value="Genomic_DNA"/>
</dbReference>
<keyword evidence="6" id="KW-0539">Nucleus</keyword>
<dbReference type="GO" id="GO:0030473">
    <property type="term" value="P:nuclear migration along microtubule"/>
    <property type="evidence" value="ECO:0007669"/>
    <property type="project" value="TreeGrafter"/>
</dbReference>
<dbReference type="Proteomes" id="UP000092462">
    <property type="component" value="Unassembled WGS sequence"/>
</dbReference>
<comment type="similarity">
    <text evidence="2">Belongs to the TMEM201 family.</text>
</comment>
<dbReference type="AlphaFoldDB" id="A0A1B0DH27"/>
<feature type="compositionally biased region" description="Polar residues" evidence="7">
    <location>
        <begin position="27"/>
        <end position="42"/>
    </location>
</feature>
<evidence type="ECO:0000256" key="1">
    <source>
        <dbReference type="ARBA" id="ARBA00004473"/>
    </source>
</evidence>
<keyword evidence="5 8" id="KW-0472">Membrane</keyword>
<dbReference type="GO" id="GO:0051015">
    <property type="term" value="F:actin filament binding"/>
    <property type="evidence" value="ECO:0007669"/>
    <property type="project" value="TreeGrafter"/>
</dbReference>
<feature type="transmembrane region" description="Helical" evidence="8">
    <location>
        <begin position="169"/>
        <end position="192"/>
    </location>
</feature>
<feature type="region of interest" description="Disordered" evidence="7">
    <location>
        <begin position="549"/>
        <end position="584"/>
    </location>
</feature>